<comment type="similarity">
    <text evidence="2">Belongs to the beta sliding clamp family.</text>
</comment>
<dbReference type="Gene3D" id="3.10.150.10">
    <property type="entry name" value="DNA Polymerase III, subunit A, domain 2"/>
    <property type="match status" value="2"/>
</dbReference>
<dbReference type="SUPFAM" id="SSF46955">
    <property type="entry name" value="Putative DNA-binding domain"/>
    <property type="match status" value="1"/>
</dbReference>
<proteinExistence type="inferred from homology"/>
<dbReference type="InterPro" id="IPR000551">
    <property type="entry name" value="MerR-type_HTH_dom"/>
</dbReference>
<dbReference type="PANTHER" id="PTHR30478">
    <property type="entry name" value="DNA POLYMERASE III SUBUNIT BETA"/>
    <property type="match status" value="1"/>
</dbReference>
<accession>A0ABQ4CYV5</accession>
<protein>
    <recommendedName>
        <fullName evidence="9">HTH merR-type domain-containing protein</fullName>
    </recommendedName>
</protein>
<evidence type="ECO:0000256" key="2">
    <source>
        <dbReference type="ARBA" id="ARBA00010752"/>
    </source>
</evidence>
<evidence type="ECO:0000256" key="3">
    <source>
        <dbReference type="ARBA" id="ARBA00022490"/>
    </source>
</evidence>
<name>A0ABQ4CYV5_9ACTN</name>
<dbReference type="Gene3D" id="1.10.1660.10">
    <property type="match status" value="1"/>
</dbReference>
<keyword evidence="5" id="KW-0548">Nucleotidyltransferase</keyword>
<dbReference type="InterPro" id="IPR001001">
    <property type="entry name" value="DNA_polIII_beta"/>
</dbReference>
<keyword evidence="11" id="KW-1185">Reference proteome</keyword>
<keyword evidence="4" id="KW-0808">Transferase</keyword>
<dbReference type="InterPro" id="IPR022637">
    <property type="entry name" value="DNA_polIII_beta_cen"/>
</dbReference>
<dbReference type="SMART" id="SM00422">
    <property type="entry name" value="HTH_MERR"/>
    <property type="match status" value="1"/>
</dbReference>
<dbReference type="CDD" id="cd01107">
    <property type="entry name" value="HTH_BmrR"/>
    <property type="match status" value="1"/>
</dbReference>
<evidence type="ECO:0000256" key="6">
    <source>
        <dbReference type="ARBA" id="ARBA00022705"/>
    </source>
</evidence>
<feature type="domain" description="HTH merR-type" evidence="9">
    <location>
        <begin position="18"/>
        <end position="88"/>
    </location>
</feature>
<dbReference type="SMART" id="SM00480">
    <property type="entry name" value="POL3Bc"/>
    <property type="match status" value="1"/>
</dbReference>
<dbReference type="Pfam" id="PF13411">
    <property type="entry name" value="MerR_1"/>
    <property type="match status" value="1"/>
</dbReference>
<sequence length="369" mass="39568">MTLYLVEAPGCWDVESDMRSIGDTARASGLSVSALRFYDRAGVIVPALVDPVNGYRWYTDHQVRQARLVAGLRRVGMPVAEIAAVLAAGTPTAHGLVDAHLRRLEAGLTDARRELSRVHALLDTQEIPMTSMTLTSAALAAACDSVRFAAGSDPELPMLAGVLLDTEPGAITFVATDRFRMAIHREPGTVDGDPVRVIAPLDWVDEIRGRRGRDEPVTLHLSGTAIEAAGAGWTIKGTPLGYDYTDWRRAIEARSAGGDPRRAPVDAASLRAAIEDPGTPRVVRRHDGVDHEVVVLAVGDTGGIDVVGDAEWQAGEDEHVAVNREFLLQALAAGGDGQLVLELDGPIRPLAIRRPADDRAFSLLMPVKR</sequence>
<dbReference type="SUPFAM" id="SSF55979">
    <property type="entry name" value="DNA clamp"/>
    <property type="match status" value="2"/>
</dbReference>
<evidence type="ECO:0000256" key="4">
    <source>
        <dbReference type="ARBA" id="ARBA00022679"/>
    </source>
</evidence>
<gene>
    <name evidence="10" type="ORF">Asi02nite_59870</name>
</gene>
<evidence type="ECO:0000259" key="9">
    <source>
        <dbReference type="PROSITE" id="PS50937"/>
    </source>
</evidence>
<organism evidence="10 11">
    <name type="scientific">Asanoa siamensis</name>
    <dbReference type="NCBI Taxonomy" id="926357"/>
    <lineage>
        <taxon>Bacteria</taxon>
        <taxon>Bacillati</taxon>
        <taxon>Actinomycetota</taxon>
        <taxon>Actinomycetes</taxon>
        <taxon>Micromonosporales</taxon>
        <taxon>Micromonosporaceae</taxon>
        <taxon>Asanoa</taxon>
    </lineage>
</organism>
<dbReference type="Proteomes" id="UP000604117">
    <property type="component" value="Unassembled WGS sequence"/>
</dbReference>
<dbReference type="InterPro" id="IPR009061">
    <property type="entry name" value="DNA-bd_dom_put_sf"/>
</dbReference>
<keyword evidence="3" id="KW-0963">Cytoplasm</keyword>
<evidence type="ECO:0000313" key="10">
    <source>
        <dbReference type="EMBL" id="GIF76469.1"/>
    </source>
</evidence>
<evidence type="ECO:0000256" key="1">
    <source>
        <dbReference type="ARBA" id="ARBA00004496"/>
    </source>
</evidence>
<evidence type="ECO:0000256" key="5">
    <source>
        <dbReference type="ARBA" id="ARBA00022695"/>
    </source>
</evidence>
<dbReference type="PROSITE" id="PS50937">
    <property type="entry name" value="HTH_MERR_2"/>
    <property type="match status" value="1"/>
</dbReference>
<keyword evidence="7" id="KW-0239">DNA-directed DNA polymerase</keyword>
<comment type="caution">
    <text evidence="10">The sequence shown here is derived from an EMBL/GenBank/DDBJ whole genome shotgun (WGS) entry which is preliminary data.</text>
</comment>
<keyword evidence="6" id="KW-0235">DNA replication</keyword>
<reference evidence="10 11" key="1">
    <citation type="submission" date="2021-01" db="EMBL/GenBank/DDBJ databases">
        <title>Whole genome shotgun sequence of Asanoa siamensis NBRC 107932.</title>
        <authorList>
            <person name="Komaki H."/>
            <person name="Tamura T."/>
        </authorList>
    </citation>
    <scope>NUCLEOTIDE SEQUENCE [LARGE SCALE GENOMIC DNA]</scope>
    <source>
        <strain evidence="10 11">NBRC 107932</strain>
    </source>
</reference>
<keyword evidence="8" id="KW-0238">DNA-binding</keyword>
<dbReference type="InterPro" id="IPR046938">
    <property type="entry name" value="DNA_clamp_sf"/>
</dbReference>
<evidence type="ECO:0000256" key="7">
    <source>
        <dbReference type="ARBA" id="ARBA00022932"/>
    </source>
</evidence>
<dbReference type="EMBL" id="BONE01000062">
    <property type="protein sequence ID" value="GIF76469.1"/>
    <property type="molecule type" value="Genomic_DNA"/>
</dbReference>
<dbReference type="PANTHER" id="PTHR30478:SF0">
    <property type="entry name" value="BETA SLIDING CLAMP"/>
    <property type="match status" value="1"/>
</dbReference>
<comment type="subcellular location">
    <subcellularLocation>
        <location evidence="1">Cytoplasm</location>
    </subcellularLocation>
</comment>
<evidence type="ECO:0000313" key="11">
    <source>
        <dbReference type="Proteomes" id="UP000604117"/>
    </source>
</evidence>
<evidence type="ECO:0000256" key="8">
    <source>
        <dbReference type="ARBA" id="ARBA00023125"/>
    </source>
</evidence>
<dbReference type="Pfam" id="PF02767">
    <property type="entry name" value="DNA_pol3_beta_2"/>
    <property type="match status" value="1"/>
</dbReference>